<reference evidence="2 3" key="1">
    <citation type="submission" date="2012-10" db="EMBL/GenBank/DDBJ databases">
        <authorList>
            <person name="Harkins D.M."/>
            <person name="Durkin A.S."/>
            <person name="Brinkac L.M."/>
            <person name="Selengut J.D."/>
            <person name="Sanka R."/>
            <person name="DePew J."/>
            <person name="Purushe J."/>
            <person name="Peacock S.J."/>
            <person name="Thaipadungpanit J."/>
            <person name="Wuthiekanun V.W."/>
            <person name="Day N.P."/>
            <person name="Vinetz J.M."/>
            <person name="Sutton G.G."/>
            <person name="Nelson W.C."/>
            <person name="Fouts D.E."/>
        </authorList>
    </citation>
    <scope>NUCLEOTIDE SEQUENCE [LARGE SCALE GENOMIC DNA]</scope>
    <source>
        <strain evidence="2 3">H1</strain>
    </source>
</reference>
<feature type="transmembrane region" description="Helical" evidence="1">
    <location>
        <begin position="12"/>
        <end position="30"/>
    </location>
</feature>
<gene>
    <name evidence="2" type="ORF">LEP1GSC081_0156</name>
</gene>
<evidence type="ECO:0000313" key="2">
    <source>
        <dbReference type="EMBL" id="EKO13616.1"/>
    </source>
</evidence>
<keyword evidence="1" id="KW-0472">Membrane</keyword>
<protein>
    <submittedName>
        <fullName evidence="2">Uncharacterized protein</fullName>
    </submittedName>
</protein>
<keyword evidence="1" id="KW-1133">Transmembrane helix</keyword>
<keyword evidence="1" id="KW-0812">Transmembrane</keyword>
<evidence type="ECO:0000313" key="3">
    <source>
        <dbReference type="Proteomes" id="UP000006253"/>
    </source>
</evidence>
<sequence>MAILGEKIVVKNFNIFCFYFFVVVGLSGKLSDWSSHNDQVIRVVEKLILDLFVLD</sequence>
<dbReference type="Proteomes" id="UP000006253">
    <property type="component" value="Unassembled WGS sequence"/>
</dbReference>
<organism evidence="2 3">
    <name type="scientific">Leptospira kirschneri str. H1</name>
    <dbReference type="NCBI Taxonomy" id="1049966"/>
    <lineage>
        <taxon>Bacteria</taxon>
        <taxon>Pseudomonadati</taxon>
        <taxon>Spirochaetota</taxon>
        <taxon>Spirochaetia</taxon>
        <taxon>Leptospirales</taxon>
        <taxon>Leptospiraceae</taxon>
        <taxon>Leptospira</taxon>
    </lineage>
</organism>
<proteinExistence type="predicted"/>
<name>A0A0E2AXH7_9LEPT</name>
<evidence type="ECO:0000256" key="1">
    <source>
        <dbReference type="SAM" id="Phobius"/>
    </source>
</evidence>
<dbReference type="EMBL" id="AHMY02000069">
    <property type="protein sequence ID" value="EKO13616.1"/>
    <property type="molecule type" value="Genomic_DNA"/>
</dbReference>
<comment type="caution">
    <text evidence="2">The sequence shown here is derived from an EMBL/GenBank/DDBJ whole genome shotgun (WGS) entry which is preliminary data.</text>
</comment>
<accession>A0A0E2AXH7</accession>
<dbReference type="AlphaFoldDB" id="A0A0E2AXH7"/>